<evidence type="ECO:0000259" key="1">
    <source>
        <dbReference type="Pfam" id="PF01397"/>
    </source>
</evidence>
<dbReference type="InterPro" id="IPR036965">
    <property type="entry name" value="Terpene_synth_N_sf"/>
</dbReference>
<evidence type="ECO:0000313" key="3">
    <source>
        <dbReference type="Proteomes" id="UP001472677"/>
    </source>
</evidence>
<dbReference type="Pfam" id="PF01397">
    <property type="entry name" value="Terpene_synth"/>
    <property type="match status" value="1"/>
</dbReference>
<accession>A0ABR2AK85</accession>
<dbReference type="SUPFAM" id="SSF48239">
    <property type="entry name" value="Terpenoid cyclases/Protein prenyltransferases"/>
    <property type="match status" value="1"/>
</dbReference>
<sequence length="97" mass="10893">MLVASASDPIANMHLIHTLCRSGVAHHFQNEIEKQLAHHFMTLSEIIDDDKDHDLHTIAVIFQAFRLHGYNMSSDAISTGTKDPMQLSHNDVEINFG</sequence>
<dbReference type="InterPro" id="IPR008930">
    <property type="entry name" value="Terpenoid_cyclase/PrenylTrfase"/>
</dbReference>
<dbReference type="InterPro" id="IPR001906">
    <property type="entry name" value="Terpene_synth_N"/>
</dbReference>
<gene>
    <name evidence="2" type="ORF">V6N12_000649</name>
</gene>
<evidence type="ECO:0000313" key="2">
    <source>
        <dbReference type="EMBL" id="KAK8493664.1"/>
    </source>
</evidence>
<dbReference type="EMBL" id="JBBPBM010000602">
    <property type="protein sequence ID" value="KAK8493664.1"/>
    <property type="molecule type" value="Genomic_DNA"/>
</dbReference>
<organism evidence="2 3">
    <name type="scientific">Hibiscus sabdariffa</name>
    <name type="common">roselle</name>
    <dbReference type="NCBI Taxonomy" id="183260"/>
    <lineage>
        <taxon>Eukaryota</taxon>
        <taxon>Viridiplantae</taxon>
        <taxon>Streptophyta</taxon>
        <taxon>Embryophyta</taxon>
        <taxon>Tracheophyta</taxon>
        <taxon>Spermatophyta</taxon>
        <taxon>Magnoliopsida</taxon>
        <taxon>eudicotyledons</taxon>
        <taxon>Gunneridae</taxon>
        <taxon>Pentapetalae</taxon>
        <taxon>rosids</taxon>
        <taxon>malvids</taxon>
        <taxon>Malvales</taxon>
        <taxon>Malvaceae</taxon>
        <taxon>Malvoideae</taxon>
        <taxon>Hibiscus</taxon>
    </lineage>
</organism>
<dbReference type="Proteomes" id="UP001472677">
    <property type="component" value="Unassembled WGS sequence"/>
</dbReference>
<keyword evidence="3" id="KW-1185">Reference proteome</keyword>
<comment type="caution">
    <text evidence="2">The sequence shown here is derived from an EMBL/GenBank/DDBJ whole genome shotgun (WGS) entry which is preliminary data.</text>
</comment>
<name>A0ABR2AK85_9ROSI</name>
<protein>
    <recommendedName>
        <fullName evidence="1">Terpene synthase N-terminal domain-containing protein</fullName>
    </recommendedName>
</protein>
<dbReference type="Gene3D" id="1.50.10.130">
    <property type="entry name" value="Terpene synthase, N-terminal domain"/>
    <property type="match status" value="1"/>
</dbReference>
<proteinExistence type="predicted"/>
<feature type="domain" description="Terpene synthase N-terminal" evidence="1">
    <location>
        <begin position="7"/>
        <end position="78"/>
    </location>
</feature>
<reference evidence="2 3" key="1">
    <citation type="journal article" date="2024" name="G3 (Bethesda)">
        <title>Genome assembly of Hibiscus sabdariffa L. provides insights into metabolisms of medicinal natural products.</title>
        <authorList>
            <person name="Kim T."/>
        </authorList>
    </citation>
    <scope>NUCLEOTIDE SEQUENCE [LARGE SCALE GENOMIC DNA]</scope>
    <source>
        <strain evidence="2">TK-2024</strain>
        <tissue evidence="2">Old leaves</tissue>
    </source>
</reference>